<dbReference type="InterPro" id="IPR017595">
    <property type="entry name" value="OHCU_decarboxylase-2"/>
</dbReference>
<evidence type="ECO:0000256" key="2">
    <source>
        <dbReference type="ARBA" id="ARBA00004754"/>
    </source>
</evidence>
<reference evidence="9 10" key="1">
    <citation type="submission" date="2024-09" db="EMBL/GenBank/DDBJ databases">
        <title>The Natural Products Discovery Center: Release of the First 8490 Sequenced Strains for Exploring Actinobacteria Biosynthetic Diversity.</title>
        <authorList>
            <person name="Kalkreuter E."/>
            <person name="Kautsar S.A."/>
            <person name="Yang D."/>
            <person name="Bader C.D."/>
            <person name="Teijaro C.N."/>
            <person name="Fluegel L."/>
            <person name="Davis C.M."/>
            <person name="Simpson J.R."/>
            <person name="Lauterbach L."/>
            <person name="Steele A.D."/>
            <person name="Gui C."/>
            <person name="Meng S."/>
            <person name="Li G."/>
            <person name="Viehrig K."/>
            <person name="Ye F."/>
            <person name="Su P."/>
            <person name="Kiefer A.F."/>
            <person name="Nichols A."/>
            <person name="Cepeda A.J."/>
            <person name="Yan W."/>
            <person name="Fan B."/>
            <person name="Jiang Y."/>
            <person name="Adhikari A."/>
            <person name="Zheng C.-J."/>
            <person name="Schuster L."/>
            <person name="Cowan T.M."/>
            <person name="Smanski M.J."/>
            <person name="Chevrette M.G."/>
            <person name="De Carvalho L.P.S."/>
            <person name="Shen B."/>
        </authorList>
    </citation>
    <scope>NUCLEOTIDE SEQUENCE [LARGE SCALE GENOMIC DNA]</scope>
    <source>
        <strain evidence="9 10">NPDC060353</strain>
    </source>
</reference>
<dbReference type="Proteomes" id="UP001598673">
    <property type="component" value="Unassembled WGS sequence"/>
</dbReference>
<dbReference type="NCBIfam" id="NF010372">
    <property type="entry name" value="PRK13798.1"/>
    <property type="match status" value="1"/>
</dbReference>
<dbReference type="NCBIfam" id="TIGR03180">
    <property type="entry name" value="UraD_2"/>
    <property type="match status" value="1"/>
</dbReference>
<dbReference type="Pfam" id="PF09349">
    <property type="entry name" value="OHCU_decarbox"/>
    <property type="match status" value="1"/>
</dbReference>
<dbReference type="Gene3D" id="1.10.3330.10">
    <property type="entry name" value="Oxo-4-hydroxy-4-carboxy-5-ureidoimidazoline decarboxylase"/>
    <property type="match status" value="1"/>
</dbReference>
<sequence length="170" mass="18898">MREEESMTLEEFNSLAVAEAVEALRPCLDVDRWIHAVADGRPYTDVESCVAAARQVAHPLRPAEIEAALAHHPRIGERSKGGSAEARHSRREQAGLGEADADVEQRLAAGNAAYEERFGRVFLIRAAGRSHREILDELERRLEQDPDDELAETGEQLEQIAALRLEGLLR</sequence>
<comment type="pathway">
    <text evidence="2">Purine metabolism; urate degradation; (S)-allantoin from urate: step 3/3.</text>
</comment>
<comment type="catalytic activity">
    <reaction evidence="1">
        <text>5-hydroxy-2-oxo-4-ureido-2,5-dihydro-1H-imidazole-5-carboxylate + H(+) = (S)-allantoin + CO2</text>
        <dbReference type="Rhea" id="RHEA:26301"/>
        <dbReference type="ChEBI" id="CHEBI:15378"/>
        <dbReference type="ChEBI" id="CHEBI:15678"/>
        <dbReference type="ChEBI" id="CHEBI:16526"/>
        <dbReference type="ChEBI" id="CHEBI:58639"/>
        <dbReference type="EC" id="4.1.1.97"/>
    </reaction>
</comment>
<evidence type="ECO:0000256" key="5">
    <source>
        <dbReference type="ARBA" id="ARBA00022793"/>
    </source>
</evidence>
<dbReference type="PANTHER" id="PTHR43466">
    <property type="entry name" value="2-OXO-4-HYDROXY-4-CARBOXY-5-UREIDOIMIDAZOLINE DECARBOXYLASE-RELATED"/>
    <property type="match status" value="1"/>
</dbReference>
<dbReference type="PANTHER" id="PTHR43466:SF1">
    <property type="entry name" value="2-OXO-4-HYDROXY-4-CARBOXY-5-UREIDOIMIDAZOLINE DECARBOXYLASE-RELATED"/>
    <property type="match status" value="1"/>
</dbReference>
<organism evidence="9 10">
    <name type="scientific">Prauserella salsuginis</name>
    <dbReference type="NCBI Taxonomy" id="387889"/>
    <lineage>
        <taxon>Bacteria</taxon>
        <taxon>Bacillati</taxon>
        <taxon>Actinomycetota</taxon>
        <taxon>Actinomycetes</taxon>
        <taxon>Pseudonocardiales</taxon>
        <taxon>Pseudonocardiaceae</taxon>
        <taxon>Prauserella</taxon>
        <taxon>Prauserella salsuginis group</taxon>
    </lineage>
</organism>
<dbReference type="GO" id="GO:0051997">
    <property type="term" value="F:2-oxo-4-hydroxy-4-carboxy-5-ureidoimidazoline decarboxylase activity"/>
    <property type="evidence" value="ECO:0007669"/>
    <property type="project" value="UniProtKB-EC"/>
</dbReference>
<accession>A0ABW6G3U1</accession>
<evidence type="ECO:0000256" key="3">
    <source>
        <dbReference type="ARBA" id="ARBA00012257"/>
    </source>
</evidence>
<evidence type="ECO:0000256" key="6">
    <source>
        <dbReference type="ARBA" id="ARBA00023239"/>
    </source>
</evidence>
<evidence type="ECO:0000313" key="9">
    <source>
        <dbReference type="EMBL" id="MFD6793848.1"/>
    </source>
</evidence>
<feature type="domain" description="Oxo-4-hydroxy-4-carboxy-5-ureidoimidazoline decarboxylase" evidence="8">
    <location>
        <begin position="13"/>
        <end position="166"/>
    </location>
</feature>
<dbReference type="InterPro" id="IPR018020">
    <property type="entry name" value="OHCU_decarboxylase"/>
</dbReference>
<keyword evidence="10" id="KW-1185">Reference proteome</keyword>
<name>A0ABW6G3U1_9PSEU</name>
<comment type="caution">
    <text evidence="9">The sequence shown here is derived from an EMBL/GenBank/DDBJ whole genome shotgun (WGS) entry which is preliminary data.</text>
</comment>
<dbReference type="RefSeq" id="WP_228726586.1">
    <property type="nucleotide sequence ID" value="NZ_JANBBF010000008.1"/>
</dbReference>
<evidence type="ECO:0000256" key="4">
    <source>
        <dbReference type="ARBA" id="ARBA00022631"/>
    </source>
</evidence>
<dbReference type="SUPFAM" id="SSF158694">
    <property type="entry name" value="UraD-Like"/>
    <property type="match status" value="1"/>
</dbReference>
<evidence type="ECO:0000259" key="8">
    <source>
        <dbReference type="Pfam" id="PF09349"/>
    </source>
</evidence>
<evidence type="ECO:0000256" key="7">
    <source>
        <dbReference type="SAM" id="MobiDB-lite"/>
    </source>
</evidence>
<feature type="region of interest" description="Disordered" evidence="7">
    <location>
        <begin position="69"/>
        <end position="102"/>
    </location>
</feature>
<dbReference type="EC" id="4.1.1.97" evidence="3"/>
<evidence type="ECO:0000313" key="10">
    <source>
        <dbReference type="Proteomes" id="UP001598673"/>
    </source>
</evidence>
<feature type="compositionally biased region" description="Basic and acidic residues" evidence="7">
    <location>
        <begin position="74"/>
        <end position="93"/>
    </location>
</feature>
<keyword evidence="5" id="KW-0210">Decarboxylase</keyword>
<evidence type="ECO:0000256" key="1">
    <source>
        <dbReference type="ARBA" id="ARBA00001163"/>
    </source>
</evidence>
<dbReference type="EMBL" id="JBHXCV010000005">
    <property type="protein sequence ID" value="MFD6793848.1"/>
    <property type="molecule type" value="Genomic_DNA"/>
</dbReference>
<protein>
    <recommendedName>
        <fullName evidence="3">2-oxo-4-hydroxy-4-carboxy-5-ureidoimidazoline decarboxylase</fullName>
        <ecNumber evidence="3">4.1.1.97</ecNumber>
    </recommendedName>
</protein>
<proteinExistence type="predicted"/>
<keyword evidence="4" id="KW-0659">Purine metabolism</keyword>
<dbReference type="InterPro" id="IPR036778">
    <property type="entry name" value="OHCU_decarboxylase_sf"/>
</dbReference>
<keyword evidence="6 9" id="KW-0456">Lyase</keyword>
<gene>
    <name evidence="9" type="primary">uraD</name>
    <name evidence="9" type="ORF">ACFWGY_10965</name>
</gene>